<dbReference type="AlphaFoldDB" id="A0A4R6RBB9"/>
<reference evidence="1 2" key="1">
    <citation type="submission" date="2019-03" db="EMBL/GenBank/DDBJ databases">
        <title>Genomic Encyclopedia of Type Strains, Phase IV (KMG-IV): sequencing the most valuable type-strain genomes for metagenomic binning, comparative biology and taxonomic classification.</title>
        <authorList>
            <person name="Goeker M."/>
        </authorList>
    </citation>
    <scope>NUCLEOTIDE SEQUENCE [LARGE SCALE GENOMIC DNA]</scope>
    <source>
        <strain evidence="1 2">DSM 102969</strain>
    </source>
</reference>
<dbReference type="RefSeq" id="WP_126538373.1">
    <property type="nucleotide sequence ID" value="NZ_BSPM01000009.1"/>
</dbReference>
<dbReference type="EMBL" id="SNXY01000009">
    <property type="protein sequence ID" value="TDP83431.1"/>
    <property type="molecule type" value="Genomic_DNA"/>
</dbReference>
<comment type="caution">
    <text evidence="1">The sequence shown here is derived from an EMBL/GenBank/DDBJ whole genome shotgun (WGS) entry which is preliminary data.</text>
</comment>
<dbReference type="Proteomes" id="UP000294547">
    <property type="component" value="Unassembled WGS sequence"/>
</dbReference>
<proteinExistence type="predicted"/>
<dbReference type="Pfam" id="PF19596">
    <property type="entry name" value="DUF6101"/>
    <property type="match status" value="1"/>
</dbReference>
<accession>A0A4R6RBB9</accession>
<organism evidence="1 2">
    <name type="scientific">Oharaeibacter diazotrophicus</name>
    <dbReference type="NCBI Taxonomy" id="1920512"/>
    <lineage>
        <taxon>Bacteria</taxon>
        <taxon>Pseudomonadati</taxon>
        <taxon>Pseudomonadota</taxon>
        <taxon>Alphaproteobacteria</taxon>
        <taxon>Hyphomicrobiales</taxon>
        <taxon>Pleomorphomonadaceae</taxon>
        <taxon>Oharaeibacter</taxon>
    </lineage>
</organism>
<dbReference type="InterPro" id="IPR046083">
    <property type="entry name" value="DUF6101"/>
</dbReference>
<keyword evidence="2" id="KW-1185">Reference proteome</keyword>
<gene>
    <name evidence="1" type="ORF">EDD54_3393</name>
</gene>
<protein>
    <submittedName>
        <fullName evidence="1">Uncharacterized protein</fullName>
    </submittedName>
</protein>
<sequence>MTGATPAWGGRSLRLDPLALPVRWSVPTDQGGPAAHDAAVYLDRSGVIVKRRLSGLPLTLSLPIAAYAGVAIRLTPDAQGALIASVELSHRDPALTLPLTVTRDLEAAAADWRGWSETLSLPMLLIETFGEPSVVTPPASVPIGTPQPRRRTGLLTKRRPRFLVRRKPGHSGEMPVLRGCREIICYE</sequence>
<evidence type="ECO:0000313" key="1">
    <source>
        <dbReference type="EMBL" id="TDP83431.1"/>
    </source>
</evidence>
<evidence type="ECO:0000313" key="2">
    <source>
        <dbReference type="Proteomes" id="UP000294547"/>
    </source>
</evidence>
<dbReference type="OrthoDB" id="8449893at2"/>
<name>A0A4R6RBB9_9HYPH</name>